<evidence type="ECO:0000256" key="1">
    <source>
        <dbReference type="ARBA" id="ARBA00004141"/>
    </source>
</evidence>
<dbReference type="Pfam" id="PF00153">
    <property type="entry name" value="Mito_carr"/>
    <property type="match status" value="3"/>
</dbReference>
<dbReference type="PANTHER" id="PTHR45939:SF2">
    <property type="entry name" value="CARRIER PROTEIN, PUTATIVE (AFU_ORTHOLOGUE AFUA_2G13870)-RELATED"/>
    <property type="match status" value="1"/>
</dbReference>
<keyword evidence="6 11" id="KW-1133">Transmembrane helix</keyword>
<evidence type="ECO:0000256" key="2">
    <source>
        <dbReference type="ARBA" id="ARBA00006375"/>
    </source>
</evidence>
<feature type="repeat" description="Solcar" evidence="8">
    <location>
        <begin position="141"/>
        <end position="262"/>
    </location>
</feature>
<reference evidence="12 13" key="1">
    <citation type="journal article" date="2018" name="Front. Microbiol.">
        <title>Prospects for Fungal Bioremediation of Acidic Radioactive Waste Sites: Characterization and Genome Sequence of Rhodotorula taiwanensis MD1149.</title>
        <authorList>
            <person name="Tkavc R."/>
            <person name="Matrosova V.Y."/>
            <person name="Grichenko O.E."/>
            <person name="Gostincar C."/>
            <person name="Volpe R.P."/>
            <person name="Klimenkova P."/>
            <person name="Gaidamakova E.K."/>
            <person name="Zhou C.E."/>
            <person name="Stewart B.J."/>
            <person name="Lyman M.G."/>
            <person name="Malfatti S.A."/>
            <person name="Rubinfeld B."/>
            <person name="Courtot M."/>
            <person name="Singh J."/>
            <person name="Dalgard C.L."/>
            <person name="Hamilton T."/>
            <person name="Frey K.G."/>
            <person name="Gunde-Cimerman N."/>
            <person name="Dugan L."/>
            <person name="Daly M.J."/>
        </authorList>
    </citation>
    <scope>NUCLEOTIDE SEQUENCE [LARGE SCALE GENOMIC DNA]</scope>
    <source>
        <strain evidence="12 13">MD1149</strain>
    </source>
</reference>
<dbReference type="Gene3D" id="1.50.40.10">
    <property type="entry name" value="Mitochondrial carrier domain"/>
    <property type="match status" value="1"/>
</dbReference>
<evidence type="ECO:0000256" key="3">
    <source>
        <dbReference type="ARBA" id="ARBA00022448"/>
    </source>
</evidence>
<evidence type="ECO:0000256" key="11">
    <source>
        <dbReference type="SAM" id="Phobius"/>
    </source>
</evidence>
<evidence type="ECO:0000256" key="7">
    <source>
        <dbReference type="ARBA" id="ARBA00023136"/>
    </source>
</evidence>
<evidence type="ECO:0000256" key="6">
    <source>
        <dbReference type="ARBA" id="ARBA00022989"/>
    </source>
</evidence>
<evidence type="ECO:0000256" key="5">
    <source>
        <dbReference type="ARBA" id="ARBA00022737"/>
    </source>
</evidence>
<evidence type="ECO:0000256" key="4">
    <source>
        <dbReference type="ARBA" id="ARBA00022692"/>
    </source>
</evidence>
<feature type="repeat" description="Solcar" evidence="8">
    <location>
        <begin position="272"/>
        <end position="360"/>
    </location>
</feature>
<dbReference type="OrthoDB" id="18574at2759"/>
<feature type="transmembrane region" description="Helical" evidence="11">
    <location>
        <begin position="243"/>
        <end position="264"/>
    </location>
</feature>
<keyword evidence="5" id="KW-0677">Repeat</keyword>
<feature type="transmembrane region" description="Helical" evidence="11">
    <location>
        <begin position="276"/>
        <end position="296"/>
    </location>
</feature>
<proteinExistence type="inferred from homology"/>
<dbReference type="AlphaFoldDB" id="A0A2S5B3S3"/>
<dbReference type="GO" id="GO:0015217">
    <property type="term" value="F:ADP transmembrane transporter activity"/>
    <property type="evidence" value="ECO:0007669"/>
    <property type="project" value="TreeGrafter"/>
</dbReference>
<dbReference type="PROSITE" id="PS50920">
    <property type="entry name" value="SOLCAR"/>
    <property type="match status" value="3"/>
</dbReference>
<comment type="caution">
    <text evidence="12">The sequence shown here is derived from an EMBL/GenBank/DDBJ whole genome shotgun (WGS) entry which is preliminary data.</text>
</comment>
<accession>A0A2S5B3S3</accession>
<name>A0A2S5B3S3_9BASI</name>
<evidence type="ECO:0000256" key="9">
    <source>
        <dbReference type="RuleBase" id="RU000488"/>
    </source>
</evidence>
<keyword evidence="4 8" id="KW-0812">Transmembrane</keyword>
<dbReference type="Proteomes" id="UP000237144">
    <property type="component" value="Unassembled WGS sequence"/>
</dbReference>
<dbReference type="STRING" id="741276.A0A2S5B3S3"/>
<dbReference type="EMBL" id="PJQD01000085">
    <property type="protein sequence ID" value="POY71429.1"/>
    <property type="molecule type" value="Genomic_DNA"/>
</dbReference>
<feature type="repeat" description="Solcar" evidence="8">
    <location>
        <begin position="5"/>
        <end position="116"/>
    </location>
</feature>
<keyword evidence="3 9" id="KW-0813">Transport</keyword>
<evidence type="ECO:0000313" key="13">
    <source>
        <dbReference type="Proteomes" id="UP000237144"/>
    </source>
</evidence>
<evidence type="ECO:0000256" key="8">
    <source>
        <dbReference type="PROSITE-ProRule" id="PRU00282"/>
    </source>
</evidence>
<evidence type="ECO:0008006" key="14">
    <source>
        <dbReference type="Google" id="ProtNLM"/>
    </source>
</evidence>
<evidence type="ECO:0000256" key="10">
    <source>
        <dbReference type="SAM" id="MobiDB-lite"/>
    </source>
</evidence>
<comment type="similarity">
    <text evidence="2 9">Belongs to the mitochondrial carrier (TC 2.A.29) family.</text>
</comment>
<gene>
    <name evidence="12" type="ORF">BMF94_5742</name>
</gene>
<protein>
    <recommendedName>
        <fullName evidence="14">Mitochondrial carrier</fullName>
    </recommendedName>
</protein>
<dbReference type="GO" id="GO:0016020">
    <property type="term" value="C:membrane"/>
    <property type="evidence" value="ECO:0007669"/>
    <property type="project" value="UniProtKB-SubCell"/>
</dbReference>
<dbReference type="PANTHER" id="PTHR45939">
    <property type="entry name" value="PEROXISOMAL MEMBRANE PROTEIN PMP34-RELATED"/>
    <property type="match status" value="1"/>
</dbReference>
<dbReference type="InterPro" id="IPR052217">
    <property type="entry name" value="Mito/Peroxisomal_Carrier"/>
</dbReference>
<keyword evidence="13" id="KW-1185">Reference proteome</keyword>
<feature type="region of interest" description="Disordered" evidence="10">
    <location>
        <begin position="175"/>
        <end position="216"/>
    </location>
</feature>
<dbReference type="SUPFAM" id="SSF103506">
    <property type="entry name" value="Mitochondrial carrier"/>
    <property type="match status" value="1"/>
</dbReference>
<dbReference type="InterPro" id="IPR018108">
    <property type="entry name" value="MCP_transmembrane"/>
</dbReference>
<keyword evidence="7 8" id="KW-0472">Membrane</keyword>
<sequence length="378" mass="40616">MASNLPPLAQATSGSLGSVVSNALVFPLDTVVKRLQTTKRRRSRPALERARSAAKLGRLVGPKTGSGGYDSFLGAIRTIFSQEGLAGFYSGLSVDSLSTLLSQFIYFFAYTALRNRLQLRKQRLSPATKPQSGKKAAAILLSPLEELGIGCLAGVVAKGIVSPLSMITVRAQTSREPRKEAIGGLPGDDAPLDPAAAKKRPDDSDSDESDAGYSSSPSAITIAKEIYDEKGLAGFWSGFQSTVILTINPAITFYCFAFLKRALVPAQHRDRPTPSQTFFCGALASAFASAVTYPLILAKTRLQFKAPTGRALYTSQLDVFRKTIARNGISGLYQGVESKVLLGFISEGVKLLFKDRIELLIVLAYRTLARQRAMKAVA</sequence>
<evidence type="ECO:0000313" key="12">
    <source>
        <dbReference type="EMBL" id="POY71429.1"/>
    </source>
</evidence>
<dbReference type="InterPro" id="IPR023395">
    <property type="entry name" value="MCP_dom_sf"/>
</dbReference>
<comment type="subcellular location">
    <subcellularLocation>
        <location evidence="1">Membrane</location>
        <topology evidence="1">Multi-pass membrane protein</topology>
    </subcellularLocation>
</comment>
<organism evidence="12 13">
    <name type="scientific">Rhodotorula taiwanensis</name>
    <dbReference type="NCBI Taxonomy" id="741276"/>
    <lineage>
        <taxon>Eukaryota</taxon>
        <taxon>Fungi</taxon>
        <taxon>Dikarya</taxon>
        <taxon>Basidiomycota</taxon>
        <taxon>Pucciniomycotina</taxon>
        <taxon>Microbotryomycetes</taxon>
        <taxon>Sporidiobolales</taxon>
        <taxon>Sporidiobolaceae</taxon>
        <taxon>Rhodotorula</taxon>
    </lineage>
</organism>